<accession>A0AAV4QZ14</accession>
<dbReference type="AlphaFoldDB" id="A0AAV4QZ14"/>
<proteinExistence type="predicted"/>
<sequence>MYDEMEMISKIASEQFIANSSFLDLVSSFNVSSAVSQTASAFGANSPRDTPREELLSLNYESELNLSTFNAIQPSSYPTIRIQDIEFAADDLNAYSFRPSPGELLAISDLNTLNFPTHNDFYLPPVSFANNLMASVAEFCSTGVTSAAPHFQNSSTGITPATLPDYTQSSNKDPSEILNRALESSSAAPKLLPVQARKDPDRPVHEKRHICPSTRATEGSAAAMNSKDI</sequence>
<evidence type="ECO:0000313" key="3">
    <source>
        <dbReference type="Proteomes" id="UP001054837"/>
    </source>
</evidence>
<comment type="caution">
    <text evidence="2">The sequence shown here is derived from an EMBL/GenBank/DDBJ whole genome shotgun (WGS) entry which is preliminary data.</text>
</comment>
<dbReference type="Proteomes" id="UP001054837">
    <property type="component" value="Unassembled WGS sequence"/>
</dbReference>
<dbReference type="EMBL" id="BPLQ01005257">
    <property type="protein sequence ID" value="GIY13551.1"/>
    <property type="molecule type" value="Genomic_DNA"/>
</dbReference>
<gene>
    <name evidence="2" type="ORF">CDAR_90351</name>
</gene>
<feature type="region of interest" description="Disordered" evidence="1">
    <location>
        <begin position="152"/>
        <end position="229"/>
    </location>
</feature>
<feature type="compositionally biased region" description="Polar residues" evidence="1">
    <location>
        <begin position="152"/>
        <end position="172"/>
    </location>
</feature>
<keyword evidence="3" id="KW-1185">Reference proteome</keyword>
<name>A0AAV4QZ14_9ARAC</name>
<protein>
    <submittedName>
        <fullName evidence="2">Uncharacterized protein</fullName>
    </submittedName>
</protein>
<evidence type="ECO:0000256" key="1">
    <source>
        <dbReference type="SAM" id="MobiDB-lite"/>
    </source>
</evidence>
<organism evidence="2 3">
    <name type="scientific">Caerostris darwini</name>
    <dbReference type="NCBI Taxonomy" id="1538125"/>
    <lineage>
        <taxon>Eukaryota</taxon>
        <taxon>Metazoa</taxon>
        <taxon>Ecdysozoa</taxon>
        <taxon>Arthropoda</taxon>
        <taxon>Chelicerata</taxon>
        <taxon>Arachnida</taxon>
        <taxon>Araneae</taxon>
        <taxon>Araneomorphae</taxon>
        <taxon>Entelegynae</taxon>
        <taxon>Araneoidea</taxon>
        <taxon>Araneidae</taxon>
        <taxon>Caerostris</taxon>
    </lineage>
</organism>
<reference evidence="2 3" key="1">
    <citation type="submission" date="2021-06" db="EMBL/GenBank/DDBJ databases">
        <title>Caerostris darwini draft genome.</title>
        <authorList>
            <person name="Kono N."/>
            <person name="Arakawa K."/>
        </authorList>
    </citation>
    <scope>NUCLEOTIDE SEQUENCE [LARGE SCALE GENOMIC DNA]</scope>
</reference>
<evidence type="ECO:0000313" key="2">
    <source>
        <dbReference type="EMBL" id="GIY13551.1"/>
    </source>
</evidence>